<protein>
    <submittedName>
        <fullName evidence="2">Uncharacterized protein</fullName>
    </submittedName>
</protein>
<keyword evidence="3" id="KW-1185">Reference proteome</keyword>
<reference evidence="2 3" key="1">
    <citation type="journal article" date="2015" name="Virol. Sin.">
        <title>Genome sequencing and analysis of a granulovirus isolated from the Asiatic rice leafroller, Cnaphalocrocis medinalis.</title>
        <authorList>
            <person name="Zhang S."/>
            <person name="Zhu Z."/>
            <person name="Sun S."/>
            <person name="Chen Q."/>
            <person name="Deng F."/>
            <person name="Yang K."/>
        </authorList>
    </citation>
    <scope>NUCLEOTIDE SEQUENCE [LARGE SCALE GENOMIC DNA]</scope>
    <source>
        <strain evidence="2 3">Enping</strain>
    </source>
</reference>
<dbReference type="RefSeq" id="YP_009229939.1">
    <property type="nucleotide sequence ID" value="NC_029304.2"/>
</dbReference>
<name>A0A109X0Z3_9BBAC</name>
<dbReference type="OrthoDB" id="26532at10239"/>
<organism evidence="2 3">
    <name type="scientific">Cnaphalocrocis medinalis granulovirus</name>
    <dbReference type="NCBI Taxonomy" id="1750712"/>
    <lineage>
        <taxon>Viruses</taxon>
        <taxon>Viruses incertae sedis</taxon>
        <taxon>Naldaviricetes</taxon>
        <taxon>Lefavirales</taxon>
        <taxon>Baculoviridae</taxon>
        <taxon>Betabaculovirus</taxon>
        <taxon>Betabaculovirus cnamedinalis</taxon>
    </lineage>
</organism>
<evidence type="ECO:0000313" key="3">
    <source>
        <dbReference type="Proteomes" id="UP000202719"/>
    </source>
</evidence>
<evidence type="ECO:0000313" key="2">
    <source>
        <dbReference type="EMBL" id="AMF83772.1"/>
    </source>
</evidence>
<dbReference type="Proteomes" id="UP000202719">
    <property type="component" value="Segment"/>
</dbReference>
<proteinExistence type="predicted"/>
<feature type="region of interest" description="Disordered" evidence="1">
    <location>
        <begin position="202"/>
        <end position="238"/>
    </location>
</feature>
<accession>A0A109X0Z3</accession>
<feature type="compositionally biased region" description="Low complexity" evidence="1">
    <location>
        <begin position="272"/>
        <end position="288"/>
    </location>
</feature>
<dbReference type="GeneID" id="26855047"/>
<dbReference type="EMBL" id="KU593505">
    <property type="protein sequence ID" value="AMF83772.1"/>
    <property type="molecule type" value="Genomic_DNA"/>
</dbReference>
<gene>
    <name evidence="2" type="primary">Cnme21</name>
</gene>
<sequence length="458" mass="51882">MDYSEFDLLTTTPVTVDMSGIDMSFITLTTPATPVTTTTTTATTAGDLKELVDQVNNNVFDCPKDCTGTPIHFMYKCIKAYKALEKGNYHMVTSILNDLMQGVQKKLTNSSSKDKQHTTTSDTPLYNIHEFDNMYNDEMNQTHVYTDLFKKTTEPSSAANNEDPLENPIENPIEEVLLKPFLNDDDMVFSKPFSPLAFDDFEPPTPSLAPRPPSPFDVNKIPTTPPKKRPTPTLLGSADSGIFKRKKLSLSKVVVPKPNKAVNIINHRDRNISTSTSSSSSSSNSSSDNDNDITTDKNMNVNIMRRARSVSPVRSVSSSSSFLRVGVAKKRTQRCNTEVLLTNTKRRSNNGPFKAMVLLKTHHNNTNFFTCKYGNVNYLRNKLKQQKEFIGFCMRAPEHMTADHLKYHWDHLKKLVLSRCAQKHNLRSVTYDDSEYRLICEIIQQYFIENNFKETGLW</sequence>
<feature type="compositionally biased region" description="Pro residues" evidence="1">
    <location>
        <begin position="203"/>
        <end position="215"/>
    </location>
</feature>
<dbReference type="KEGG" id="vg:26855047"/>
<feature type="region of interest" description="Disordered" evidence="1">
    <location>
        <begin position="261"/>
        <end position="300"/>
    </location>
</feature>
<evidence type="ECO:0000256" key="1">
    <source>
        <dbReference type="SAM" id="MobiDB-lite"/>
    </source>
</evidence>